<dbReference type="InterPro" id="IPR055780">
    <property type="entry name" value="DUF7356"/>
</dbReference>
<feature type="transmembrane region" description="Helical" evidence="2">
    <location>
        <begin position="198"/>
        <end position="219"/>
    </location>
</feature>
<keyword evidence="2" id="KW-1133">Transmembrane helix</keyword>
<keyword evidence="2" id="KW-0472">Membrane</keyword>
<evidence type="ECO:0000256" key="1">
    <source>
        <dbReference type="SAM" id="MobiDB-lite"/>
    </source>
</evidence>
<feature type="compositionally biased region" description="Acidic residues" evidence="1">
    <location>
        <begin position="249"/>
        <end position="261"/>
    </location>
</feature>
<proteinExistence type="predicted"/>
<protein>
    <recommendedName>
        <fullName evidence="4">DUF7356 domain-containing protein</fullName>
    </recommendedName>
</protein>
<dbReference type="PANTHER" id="PTHR34200:SF5">
    <property type="match status" value="1"/>
</dbReference>
<evidence type="ECO:0000256" key="2">
    <source>
        <dbReference type="SAM" id="Phobius"/>
    </source>
</evidence>
<dbReference type="OrthoDB" id="785602at2759"/>
<evidence type="ECO:0000259" key="4">
    <source>
        <dbReference type="Pfam" id="PF24053"/>
    </source>
</evidence>
<comment type="caution">
    <text evidence="5">The sequence shown here is derived from an EMBL/GenBank/DDBJ whole genome shotgun (WGS) entry which is preliminary data.</text>
</comment>
<evidence type="ECO:0000313" key="6">
    <source>
        <dbReference type="Proteomes" id="UP000886885"/>
    </source>
</evidence>
<dbReference type="AlphaFoldDB" id="A0A8X7XPQ4"/>
<keyword evidence="6" id="KW-1185">Reference proteome</keyword>
<keyword evidence="3" id="KW-0732">Signal</keyword>
<evidence type="ECO:0000256" key="3">
    <source>
        <dbReference type="SAM" id="SignalP"/>
    </source>
</evidence>
<sequence>MSNQRVMNLLLLLLLRGLMMSAIMGKGCDGWVFELPRKLMTKESPESSPIPAPFQYYIETKERCSDPIAKRGCRDSTNNLTACLLSSSTSTYAIPSLLVEDHLNVIKLIRELFLLVQNDGDGILKVNLTITDIKVTFPEIQLSKHDAKKIDVLENVEGSPSIILKTVNGSCTIEMGSKKLKVKYEPFFGLGTYLSPKYGAYLFLIALISGGACACCWFLKSSHVDGVPYQELEMERPDSHSANNMETTEGWDEGWDDDWDEIKEVKQPNGRQTANVLSDVIASRNSDAEEGRRDWDD</sequence>
<organism evidence="5 6">
    <name type="scientific">Populus tomentosa</name>
    <name type="common">Chinese white poplar</name>
    <dbReference type="NCBI Taxonomy" id="118781"/>
    <lineage>
        <taxon>Eukaryota</taxon>
        <taxon>Viridiplantae</taxon>
        <taxon>Streptophyta</taxon>
        <taxon>Embryophyta</taxon>
        <taxon>Tracheophyta</taxon>
        <taxon>Spermatophyta</taxon>
        <taxon>Magnoliopsida</taxon>
        <taxon>eudicotyledons</taxon>
        <taxon>Gunneridae</taxon>
        <taxon>Pentapetalae</taxon>
        <taxon>rosids</taxon>
        <taxon>fabids</taxon>
        <taxon>Malpighiales</taxon>
        <taxon>Salicaceae</taxon>
        <taxon>Saliceae</taxon>
        <taxon>Populus</taxon>
    </lineage>
</organism>
<feature type="domain" description="DUF7356" evidence="4">
    <location>
        <begin position="59"/>
        <end position="178"/>
    </location>
</feature>
<evidence type="ECO:0000313" key="5">
    <source>
        <dbReference type="EMBL" id="KAG6737698.1"/>
    </source>
</evidence>
<dbReference type="Proteomes" id="UP000886885">
    <property type="component" value="Chromosome 19D"/>
</dbReference>
<gene>
    <name evidence="5" type="ORF">POTOM_059226</name>
</gene>
<reference evidence="5" key="1">
    <citation type="journal article" date="2020" name="bioRxiv">
        <title>Hybrid origin of Populus tomentosa Carr. identified through genome sequencing and phylogenomic analysis.</title>
        <authorList>
            <person name="An X."/>
            <person name="Gao K."/>
            <person name="Chen Z."/>
            <person name="Li J."/>
            <person name="Yang X."/>
            <person name="Yang X."/>
            <person name="Zhou J."/>
            <person name="Guo T."/>
            <person name="Zhao T."/>
            <person name="Huang S."/>
            <person name="Miao D."/>
            <person name="Khan W.U."/>
            <person name="Rao P."/>
            <person name="Ye M."/>
            <person name="Lei B."/>
            <person name="Liao W."/>
            <person name="Wang J."/>
            <person name="Ji L."/>
            <person name="Li Y."/>
            <person name="Guo B."/>
            <person name="Mustafa N.S."/>
            <person name="Li S."/>
            <person name="Yun Q."/>
            <person name="Keller S.R."/>
            <person name="Mao J."/>
            <person name="Zhang R."/>
            <person name="Strauss S.H."/>
        </authorList>
    </citation>
    <scope>NUCLEOTIDE SEQUENCE</scope>
    <source>
        <strain evidence="5">GM15</strain>
        <tissue evidence="5">Leaf</tissue>
    </source>
</reference>
<feature type="region of interest" description="Disordered" evidence="1">
    <location>
        <begin position="235"/>
        <end position="297"/>
    </location>
</feature>
<dbReference type="PANTHER" id="PTHR34200">
    <property type="entry name" value="DENTIN SIALOPHOSPHOPROTEIN-LIKE ISOFORM X1"/>
    <property type="match status" value="1"/>
</dbReference>
<feature type="chain" id="PRO_5036493970" description="DUF7356 domain-containing protein" evidence="3">
    <location>
        <begin position="22"/>
        <end position="297"/>
    </location>
</feature>
<feature type="compositionally biased region" description="Basic and acidic residues" evidence="1">
    <location>
        <begin position="286"/>
        <end position="297"/>
    </location>
</feature>
<name>A0A8X7XPQ4_POPTO</name>
<dbReference type="EMBL" id="JAAWWB010000038">
    <property type="protein sequence ID" value="KAG6737698.1"/>
    <property type="molecule type" value="Genomic_DNA"/>
</dbReference>
<accession>A0A8X7XPQ4</accession>
<feature type="signal peptide" evidence="3">
    <location>
        <begin position="1"/>
        <end position="21"/>
    </location>
</feature>
<keyword evidence="2" id="KW-0812">Transmembrane</keyword>
<dbReference type="Pfam" id="PF24053">
    <property type="entry name" value="DUF7356"/>
    <property type="match status" value="1"/>
</dbReference>